<accession>A0ABV7D3K2</accession>
<comment type="caution">
    <text evidence="1">The sequence shown here is derived from an EMBL/GenBank/DDBJ whole genome shotgun (WGS) entry which is preliminary data.</text>
</comment>
<reference evidence="2" key="1">
    <citation type="journal article" date="2019" name="Int. J. Syst. Evol. Microbiol.">
        <title>The Global Catalogue of Microorganisms (GCM) 10K type strain sequencing project: providing services to taxonomists for standard genome sequencing and annotation.</title>
        <authorList>
            <consortium name="The Broad Institute Genomics Platform"/>
            <consortium name="The Broad Institute Genome Sequencing Center for Infectious Disease"/>
            <person name="Wu L."/>
            <person name="Ma J."/>
        </authorList>
    </citation>
    <scope>NUCLEOTIDE SEQUENCE [LARGE SCALE GENOMIC DNA]</scope>
    <source>
        <strain evidence="2">KCTC 62164</strain>
    </source>
</reference>
<dbReference type="Proteomes" id="UP001595444">
    <property type="component" value="Unassembled WGS sequence"/>
</dbReference>
<sequence>MTTSHKGPDLLLTVFPTRIGFGYSVHSSADTLLDWGIKWATEDKNKVCTRKFITLINYYKPASLVLEEIPSDVVEARPRVADLIRSLASIAATQNIRVYLYSRDQIREAFNPFGATTKHEIAGKTAEALPILSSLVPPKRKLWDPEPAAMSFFSAASLGLTHYLTSAQRSSHR</sequence>
<dbReference type="InterPro" id="IPR036397">
    <property type="entry name" value="RNaseH_sf"/>
</dbReference>
<gene>
    <name evidence="1" type="ORF">ACFOKA_05745</name>
</gene>
<organism evidence="1 2">
    <name type="scientific">Kordiimonas pumila</name>
    <dbReference type="NCBI Taxonomy" id="2161677"/>
    <lineage>
        <taxon>Bacteria</taxon>
        <taxon>Pseudomonadati</taxon>
        <taxon>Pseudomonadota</taxon>
        <taxon>Alphaproteobacteria</taxon>
        <taxon>Kordiimonadales</taxon>
        <taxon>Kordiimonadaceae</taxon>
        <taxon>Kordiimonas</taxon>
    </lineage>
</organism>
<proteinExistence type="predicted"/>
<evidence type="ECO:0000313" key="2">
    <source>
        <dbReference type="Proteomes" id="UP001595444"/>
    </source>
</evidence>
<name>A0ABV7D3K2_9PROT</name>
<evidence type="ECO:0000313" key="1">
    <source>
        <dbReference type="EMBL" id="MFC3051401.1"/>
    </source>
</evidence>
<dbReference type="EMBL" id="JBHRSL010000002">
    <property type="protein sequence ID" value="MFC3051401.1"/>
    <property type="molecule type" value="Genomic_DNA"/>
</dbReference>
<keyword evidence="2" id="KW-1185">Reference proteome</keyword>
<dbReference type="Gene3D" id="3.30.420.10">
    <property type="entry name" value="Ribonuclease H-like superfamily/Ribonuclease H"/>
    <property type="match status" value="1"/>
</dbReference>
<protein>
    <submittedName>
        <fullName evidence="1">Uncharacterized protein</fullName>
    </submittedName>
</protein>
<dbReference type="RefSeq" id="WP_194211522.1">
    <property type="nucleotide sequence ID" value="NZ_CP061205.1"/>
</dbReference>